<dbReference type="HOGENOM" id="CLU_1599684_0_0_7"/>
<dbReference type="RefSeq" id="WP_039651004.1">
    <property type="nucleotide sequence ID" value="NZ_CP007770.1"/>
</dbReference>
<dbReference type="STRING" id="1031564.CINS_1372"/>
<reference evidence="1 2" key="1">
    <citation type="journal article" date="2014" name="Genome Biol. Evol.">
        <title>Comparative Genomics of the Campylobacter lari Group.</title>
        <authorList>
            <person name="Miller W.G."/>
            <person name="Yee E."/>
            <person name="Chapman M.H."/>
            <person name="Smith T.P."/>
            <person name="Bono J.L."/>
            <person name="Huynh S."/>
            <person name="Parker C.T."/>
            <person name="Vandamme P."/>
            <person name="Luong K."/>
            <person name="Korlach J."/>
        </authorList>
    </citation>
    <scope>NUCLEOTIDE SEQUENCE [LARGE SCALE GENOMIC DNA]</scope>
    <source>
        <strain evidence="1 2">NCTC 12927</strain>
    </source>
</reference>
<dbReference type="GeneID" id="74432153"/>
<proteinExistence type="predicted"/>
<evidence type="ECO:0000313" key="1">
    <source>
        <dbReference type="EMBL" id="AJC88328.1"/>
    </source>
</evidence>
<dbReference type="AlphaFoldDB" id="A0A0A8H2G7"/>
<sequence>MELNFFQCSLNLNFEESKIRHDEFLQDYLTSNNLVNLSKWKKLASRIEFSEGEQLIFDLLLDLKQELFMLKNDINKSDLSIDLGKNYMLEGIHFSHLKFKEECLQCGEEYYAKIELYGQKICFFFKGLNKKEGKIIQIKNEDECIYNNFVVDMQREMIKMLKEKSE</sequence>
<name>A0A0A8H2G7_9BACT</name>
<dbReference type="KEGG" id="cis:CINS_1372"/>
<protein>
    <submittedName>
        <fullName evidence="1">Uncharacterized protein</fullName>
    </submittedName>
</protein>
<accession>A0A0A8H2G7</accession>
<organism evidence="1 2">
    <name type="scientific">Campylobacter insulaenigrae NCTC 12927</name>
    <dbReference type="NCBI Taxonomy" id="1031564"/>
    <lineage>
        <taxon>Bacteria</taxon>
        <taxon>Pseudomonadati</taxon>
        <taxon>Campylobacterota</taxon>
        <taxon>Epsilonproteobacteria</taxon>
        <taxon>Campylobacterales</taxon>
        <taxon>Campylobacteraceae</taxon>
        <taxon>Campylobacter</taxon>
    </lineage>
</organism>
<dbReference type="EMBL" id="CP007770">
    <property type="protein sequence ID" value="AJC88328.1"/>
    <property type="molecule type" value="Genomic_DNA"/>
</dbReference>
<gene>
    <name evidence="1" type="ORF">CINS_1372</name>
</gene>
<evidence type="ECO:0000313" key="2">
    <source>
        <dbReference type="Proteomes" id="UP000031163"/>
    </source>
</evidence>
<dbReference type="Proteomes" id="UP000031163">
    <property type="component" value="Chromosome"/>
</dbReference>